<dbReference type="CDD" id="cd08417">
    <property type="entry name" value="PBP2_Nitroaromatics_like"/>
    <property type="match status" value="1"/>
</dbReference>
<evidence type="ECO:0000313" key="7">
    <source>
        <dbReference type="Proteomes" id="UP000680815"/>
    </source>
</evidence>
<dbReference type="PANTHER" id="PTHR30118">
    <property type="entry name" value="HTH-TYPE TRANSCRIPTIONAL REGULATOR LEUO-RELATED"/>
    <property type="match status" value="1"/>
</dbReference>
<reference evidence="6 7" key="1">
    <citation type="submission" date="2021-03" db="EMBL/GenBank/DDBJ databases">
        <authorList>
            <person name="So Y."/>
        </authorList>
    </citation>
    <scope>NUCLEOTIDE SEQUENCE [LARGE SCALE GENOMIC DNA]</scope>
    <source>
        <strain evidence="6 7">PWR1</strain>
    </source>
</reference>
<evidence type="ECO:0000256" key="4">
    <source>
        <dbReference type="ARBA" id="ARBA00023163"/>
    </source>
</evidence>
<comment type="caution">
    <text evidence="6">The sequence shown here is derived from an EMBL/GenBank/DDBJ whole genome shotgun (WGS) entry which is preliminary data.</text>
</comment>
<name>A0ABS4AYR8_9PROT</name>
<dbReference type="Proteomes" id="UP000680815">
    <property type="component" value="Unassembled WGS sequence"/>
</dbReference>
<dbReference type="PRINTS" id="PR00039">
    <property type="entry name" value="HTHLYSR"/>
</dbReference>
<feature type="domain" description="HTH lysR-type" evidence="5">
    <location>
        <begin position="8"/>
        <end position="65"/>
    </location>
</feature>
<dbReference type="InterPro" id="IPR037402">
    <property type="entry name" value="YidZ_PBP2"/>
</dbReference>
<organism evidence="6 7">
    <name type="scientific">Roseomonas nitratireducens</name>
    <dbReference type="NCBI Taxonomy" id="2820810"/>
    <lineage>
        <taxon>Bacteria</taxon>
        <taxon>Pseudomonadati</taxon>
        <taxon>Pseudomonadota</taxon>
        <taxon>Alphaproteobacteria</taxon>
        <taxon>Acetobacterales</taxon>
        <taxon>Roseomonadaceae</taxon>
        <taxon>Roseomonas</taxon>
    </lineage>
</organism>
<dbReference type="PROSITE" id="PS50931">
    <property type="entry name" value="HTH_LYSR"/>
    <property type="match status" value="1"/>
</dbReference>
<keyword evidence="7" id="KW-1185">Reference proteome</keyword>
<dbReference type="InterPro" id="IPR005119">
    <property type="entry name" value="LysR_subst-bd"/>
</dbReference>
<comment type="similarity">
    <text evidence="1">Belongs to the LysR transcriptional regulatory family.</text>
</comment>
<keyword evidence="2" id="KW-0805">Transcription regulation</keyword>
<dbReference type="Gene3D" id="1.10.10.10">
    <property type="entry name" value="Winged helix-like DNA-binding domain superfamily/Winged helix DNA-binding domain"/>
    <property type="match status" value="1"/>
</dbReference>
<gene>
    <name evidence="6" type="ORF">J5Y09_21495</name>
</gene>
<evidence type="ECO:0000313" key="6">
    <source>
        <dbReference type="EMBL" id="MBP0466518.1"/>
    </source>
</evidence>
<dbReference type="InterPro" id="IPR000847">
    <property type="entry name" value="LysR_HTH_N"/>
</dbReference>
<protein>
    <submittedName>
        <fullName evidence="6">LysR family transcriptional regulator</fullName>
    </submittedName>
</protein>
<sequence length="323" mass="33753">MVMRLADFDLNLLLAFEALLAERSVTRAARRLGIGQPATSAALARLRVLLNDRLFLRAPDGMRPTPRAVEIAPGIAAALAELRRTLAPVARFDPAVTTRRFALASTDYTSLVLLPAVAAAMARAAPEARLQVLGYAKDDVPALLAGGTLDAALGVFPDPPGSAVATPLFAETFVGVARAAHPAVVDGAMSLPAFCTAAHVLVTTRRDRVGEIDAVLAAQGRARRIALTVPHMLALLAVVAQSDLVGTVPARVAARLAPAMGLAVFRLPVAVATWRVTMLWPAAARDDQAAAWFRGVVRAAAALEATLPDQSGGTATQPVPLRE</sequence>
<dbReference type="InterPro" id="IPR036388">
    <property type="entry name" value="WH-like_DNA-bd_sf"/>
</dbReference>
<evidence type="ECO:0000256" key="2">
    <source>
        <dbReference type="ARBA" id="ARBA00023015"/>
    </source>
</evidence>
<dbReference type="PANTHER" id="PTHR30118:SF15">
    <property type="entry name" value="TRANSCRIPTIONAL REGULATORY PROTEIN"/>
    <property type="match status" value="1"/>
</dbReference>
<dbReference type="InterPro" id="IPR036390">
    <property type="entry name" value="WH_DNA-bd_sf"/>
</dbReference>
<dbReference type="EMBL" id="JAGIYZ010000030">
    <property type="protein sequence ID" value="MBP0466518.1"/>
    <property type="molecule type" value="Genomic_DNA"/>
</dbReference>
<keyword evidence="3" id="KW-0238">DNA-binding</keyword>
<evidence type="ECO:0000256" key="1">
    <source>
        <dbReference type="ARBA" id="ARBA00009437"/>
    </source>
</evidence>
<dbReference type="Gene3D" id="3.40.190.10">
    <property type="entry name" value="Periplasmic binding protein-like II"/>
    <property type="match status" value="2"/>
</dbReference>
<accession>A0ABS4AYR8</accession>
<evidence type="ECO:0000259" key="5">
    <source>
        <dbReference type="PROSITE" id="PS50931"/>
    </source>
</evidence>
<evidence type="ECO:0000256" key="3">
    <source>
        <dbReference type="ARBA" id="ARBA00023125"/>
    </source>
</evidence>
<proteinExistence type="inferred from homology"/>
<dbReference type="Pfam" id="PF00126">
    <property type="entry name" value="HTH_1"/>
    <property type="match status" value="1"/>
</dbReference>
<keyword evidence="4" id="KW-0804">Transcription</keyword>
<dbReference type="SUPFAM" id="SSF53850">
    <property type="entry name" value="Periplasmic binding protein-like II"/>
    <property type="match status" value="1"/>
</dbReference>
<dbReference type="Pfam" id="PF03466">
    <property type="entry name" value="LysR_substrate"/>
    <property type="match status" value="1"/>
</dbReference>
<dbReference type="SUPFAM" id="SSF46785">
    <property type="entry name" value="Winged helix' DNA-binding domain"/>
    <property type="match status" value="1"/>
</dbReference>
<dbReference type="InterPro" id="IPR050389">
    <property type="entry name" value="LysR-type_TF"/>
</dbReference>